<keyword evidence="8 17" id="KW-0133">Cell shape</keyword>
<dbReference type="Proteomes" id="UP000271554">
    <property type="component" value="Chromosome"/>
</dbReference>
<dbReference type="InterPro" id="IPR003824">
    <property type="entry name" value="UppP"/>
</dbReference>
<keyword evidence="9 17" id="KW-0573">Peptidoglycan synthesis</keyword>
<evidence type="ECO:0000256" key="11">
    <source>
        <dbReference type="ARBA" id="ARBA00023136"/>
    </source>
</evidence>
<dbReference type="GO" id="GO:0009252">
    <property type="term" value="P:peptidoglycan biosynthetic process"/>
    <property type="evidence" value="ECO:0007669"/>
    <property type="project" value="UniProtKB-KW"/>
</dbReference>
<dbReference type="NCBIfam" id="TIGR00753">
    <property type="entry name" value="undec_PP_bacA"/>
    <property type="match status" value="1"/>
</dbReference>
<dbReference type="EMBL" id="CP032698">
    <property type="protein sequence ID" value="AYG84208.1"/>
    <property type="molecule type" value="Genomic_DNA"/>
</dbReference>
<name>A0A387HRD2_9ACTN</name>
<dbReference type="NCBIfam" id="NF001392">
    <property type="entry name" value="PRK00281.2-1"/>
    <property type="match status" value="1"/>
</dbReference>
<evidence type="ECO:0000256" key="6">
    <source>
        <dbReference type="ARBA" id="ARBA00022692"/>
    </source>
</evidence>
<evidence type="ECO:0000256" key="15">
    <source>
        <dbReference type="ARBA" id="ARBA00032932"/>
    </source>
</evidence>
<feature type="transmembrane region" description="Helical" evidence="17">
    <location>
        <begin position="156"/>
        <end position="176"/>
    </location>
</feature>
<dbReference type="Pfam" id="PF02673">
    <property type="entry name" value="BacA"/>
    <property type="match status" value="1"/>
</dbReference>
<dbReference type="AlphaFoldDB" id="A0A387HRD2"/>
<evidence type="ECO:0000256" key="2">
    <source>
        <dbReference type="ARBA" id="ARBA00010621"/>
    </source>
</evidence>
<reference evidence="18 19" key="1">
    <citation type="submission" date="2018-10" db="EMBL/GenBank/DDBJ databases">
        <title>Relationship between Morphology and Antimicrobial Activity in Streptomyces.</title>
        <authorList>
            <person name="Kang H.J."/>
            <person name="Kim S.B."/>
        </authorList>
    </citation>
    <scope>NUCLEOTIDE SEQUENCE [LARGE SCALE GENOMIC DNA]</scope>
    <source>
        <strain evidence="18 19">BH38</strain>
    </source>
</reference>
<keyword evidence="19" id="KW-1185">Reference proteome</keyword>
<evidence type="ECO:0000256" key="1">
    <source>
        <dbReference type="ARBA" id="ARBA00004651"/>
    </source>
</evidence>
<evidence type="ECO:0000256" key="13">
    <source>
        <dbReference type="ARBA" id="ARBA00023316"/>
    </source>
</evidence>
<keyword evidence="6 17" id="KW-0812">Transmembrane</keyword>
<evidence type="ECO:0000256" key="12">
    <source>
        <dbReference type="ARBA" id="ARBA00023251"/>
    </source>
</evidence>
<keyword evidence="10 17" id="KW-1133">Transmembrane helix</keyword>
<feature type="transmembrane region" description="Helical" evidence="17">
    <location>
        <begin position="126"/>
        <end position="144"/>
    </location>
</feature>
<comment type="function">
    <text evidence="17">Catalyzes the dephosphorylation of undecaprenyl diphosphate (UPP). Confers resistance to bacitracin.</text>
</comment>
<dbReference type="GO" id="GO:0071555">
    <property type="term" value="P:cell wall organization"/>
    <property type="evidence" value="ECO:0007669"/>
    <property type="project" value="UniProtKB-KW"/>
</dbReference>
<proteinExistence type="inferred from homology"/>
<gene>
    <name evidence="17 18" type="primary">uppP</name>
    <name evidence="18" type="ORF">DWB77_06421</name>
</gene>
<evidence type="ECO:0000256" key="10">
    <source>
        <dbReference type="ARBA" id="ARBA00022989"/>
    </source>
</evidence>
<sequence>MPLDPREITGGPTAAPGFRRVLGVPNGRDPDPPWMAQHPMSWFESFILGLVQGLTEFLPISSSAHLRLTAAFAGWQDPGPAFTAITQIGTETAVLIYFRSDIARIVSAWFRSLTDRSLRADPDARMGWLVIVGSIPIGVLGIVLKHQIDTSFRDLRVIATTLVAMGVVLGIADRLAARDESGGRHRAARERKSLRELGTRDGLIYGICQAMALIPGVSRSGATISGGLLMGYTCEAAARYSFLLAVPAVLASGVFELKDAGGPGQAPLLPTLVAAVIAFAVGYAVIAWFMTFISTKSFMPFVVYRIVLGIALFVLIAVGTLAPDAGGGL</sequence>
<feature type="transmembrane region" description="Helical" evidence="17">
    <location>
        <begin position="237"/>
        <end position="257"/>
    </location>
</feature>
<dbReference type="KEGG" id="shun:DWB77_06421"/>
<keyword evidence="5 17" id="KW-1003">Cell membrane</keyword>
<evidence type="ECO:0000256" key="3">
    <source>
        <dbReference type="ARBA" id="ARBA00012374"/>
    </source>
</evidence>
<evidence type="ECO:0000313" key="18">
    <source>
        <dbReference type="EMBL" id="AYG84208.1"/>
    </source>
</evidence>
<dbReference type="PANTHER" id="PTHR30622">
    <property type="entry name" value="UNDECAPRENYL-DIPHOSPHATASE"/>
    <property type="match status" value="1"/>
</dbReference>
<evidence type="ECO:0000256" key="17">
    <source>
        <dbReference type="HAMAP-Rule" id="MF_01006"/>
    </source>
</evidence>
<organism evidence="18 19">
    <name type="scientific">Streptomyces hundungensis</name>
    <dbReference type="NCBI Taxonomy" id="1077946"/>
    <lineage>
        <taxon>Bacteria</taxon>
        <taxon>Bacillati</taxon>
        <taxon>Actinomycetota</taxon>
        <taxon>Actinomycetes</taxon>
        <taxon>Kitasatosporales</taxon>
        <taxon>Streptomycetaceae</taxon>
        <taxon>Streptomyces</taxon>
    </lineage>
</organism>
<keyword evidence="12 17" id="KW-0046">Antibiotic resistance</keyword>
<dbReference type="GO" id="GO:0046677">
    <property type="term" value="P:response to antibiotic"/>
    <property type="evidence" value="ECO:0007669"/>
    <property type="project" value="UniProtKB-UniRule"/>
</dbReference>
<keyword evidence="11 17" id="KW-0472">Membrane</keyword>
<comment type="similarity">
    <text evidence="2 17">Belongs to the UppP family.</text>
</comment>
<dbReference type="EC" id="3.6.1.27" evidence="3 17"/>
<dbReference type="PANTHER" id="PTHR30622:SF4">
    <property type="entry name" value="UNDECAPRENYL-DIPHOSPHATASE"/>
    <property type="match status" value="1"/>
</dbReference>
<evidence type="ECO:0000256" key="14">
    <source>
        <dbReference type="ARBA" id="ARBA00032707"/>
    </source>
</evidence>
<comment type="miscellaneous">
    <text evidence="17">Bacitracin is thought to be involved in the inhibition of peptidoglycan synthesis by sequestering undecaprenyl diphosphate, thereby reducing the pool of lipid carrier available.</text>
</comment>
<evidence type="ECO:0000256" key="8">
    <source>
        <dbReference type="ARBA" id="ARBA00022960"/>
    </source>
</evidence>
<evidence type="ECO:0000256" key="9">
    <source>
        <dbReference type="ARBA" id="ARBA00022984"/>
    </source>
</evidence>
<keyword evidence="13 17" id="KW-0961">Cell wall biogenesis/degradation</keyword>
<protein>
    <recommendedName>
        <fullName evidence="4 17">Undecaprenyl-diphosphatase</fullName>
        <ecNumber evidence="3 17">3.6.1.27</ecNumber>
    </recommendedName>
    <alternativeName>
        <fullName evidence="15 17">Bacitracin resistance protein</fullName>
    </alternativeName>
    <alternativeName>
        <fullName evidence="14 17">Undecaprenyl pyrophosphate phosphatase</fullName>
    </alternativeName>
</protein>
<comment type="subcellular location">
    <subcellularLocation>
        <location evidence="1 17">Cell membrane</location>
        <topology evidence="1 17">Multi-pass membrane protein</topology>
    </subcellularLocation>
</comment>
<evidence type="ECO:0000256" key="5">
    <source>
        <dbReference type="ARBA" id="ARBA00022475"/>
    </source>
</evidence>
<dbReference type="GO" id="GO:0005886">
    <property type="term" value="C:plasma membrane"/>
    <property type="evidence" value="ECO:0007669"/>
    <property type="project" value="UniProtKB-SubCell"/>
</dbReference>
<evidence type="ECO:0000256" key="7">
    <source>
        <dbReference type="ARBA" id="ARBA00022801"/>
    </source>
</evidence>
<dbReference type="HAMAP" id="MF_01006">
    <property type="entry name" value="Undec_diphosphatase"/>
    <property type="match status" value="1"/>
</dbReference>
<comment type="catalytic activity">
    <reaction evidence="16 17">
        <text>di-trans,octa-cis-undecaprenyl diphosphate + H2O = di-trans,octa-cis-undecaprenyl phosphate + phosphate + H(+)</text>
        <dbReference type="Rhea" id="RHEA:28094"/>
        <dbReference type="ChEBI" id="CHEBI:15377"/>
        <dbReference type="ChEBI" id="CHEBI:15378"/>
        <dbReference type="ChEBI" id="CHEBI:43474"/>
        <dbReference type="ChEBI" id="CHEBI:58405"/>
        <dbReference type="ChEBI" id="CHEBI:60392"/>
        <dbReference type="EC" id="3.6.1.27"/>
    </reaction>
</comment>
<evidence type="ECO:0000256" key="4">
    <source>
        <dbReference type="ARBA" id="ARBA00021581"/>
    </source>
</evidence>
<accession>A0A387HRD2</accession>
<keyword evidence="7 17" id="KW-0378">Hydrolase</keyword>
<evidence type="ECO:0000256" key="16">
    <source>
        <dbReference type="ARBA" id="ARBA00047594"/>
    </source>
</evidence>
<dbReference type="GO" id="GO:0008360">
    <property type="term" value="P:regulation of cell shape"/>
    <property type="evidence" value="ECO:0007669"/>
    <property type="project" value="UniProtKB-KW"/>
</dbReference>
<feature type="transmembrane region" description="Helical" evidence="17">
    <location>
        <begin position="302"/>
        <end position="322"/>
    </location>
</feature>
<evidence type="ECO:0000313" key="19">
    <source>
        <dbReference type="Proteomes" id="UP000271554"/>
    </source>
</evidence>
<dbReference type="GO" id="GO:0050380">
    <property type="term" value="F:undecaprenyl-diphosphatase activity"/>
    <property type="evidence" value="ECO:0007669"/>
    <property type="project" value="UniProtKB-UniRule"/>
</dbReference>
<feature type="transmembrane region" description="Helical" evidence="17">
    <location>
        <begin position="269"/>
        <end position="290"/>
    </location>
</feature>